<feature type="compositionally biased region" description="Low complexity" evidence="1">
    <location>
        <begin position="160"/>
        <end position="181"/>
    </location>
</feature>
<feature type="compositionally biased region" description="Pro residues" evidence="1">
    <location>
        <begin position="28"/>
        <end position="41"/>
    </location>
</feature>
<name>A0ABV5S601_9ACTN</name>
<feature type="compositionally biased region" description="Basic and acidic residues" evidence="1">
    <location>
        <begin position="195"/>
        <end position="211"/>
    </location>
</feature>
<feature type="compositionally biased region" description="Basic and acidic residues" evidence="1">
    <location>
        <begin position="47"/>
        <end position="58"/>
    </location>
</feature>
<feature type="region of interest" description="Disordered" evidence="1">
    <location>
        <begin position="144"/>
        <end position="264"/>
    </location>
</feature>
<gene>
    <name evidence="2" type="ORF">ACFFSA_28815</name>
</gene>
<evidence type="ECO:0000256" key="1">
    <source>
        <dbReference type="SAM" id="MobiDB-lite"/>
    </source>
</evidence>
<proteinExistence type="predicted"/>
<protein>
    <submittedName>
        <fullName evidence="2">Uncharacterized protein</fullName>
    </submittedName>
</protein>
<sequence length="287" mass="30415">MHGEHDDPTLSASADRPWRRAPYGMGQPPEPADAGPPPSPGTGPSNEESHDDAGRSVDDSGPAAPLYPRRYSTPTPPDNDEEDGAVWYGPDTSRVDWRAVAPAAGILATAVGLAVWAAWPDAPTEAQASPTPAPVATLRYVETRETTPTPLDSRTPYFATPTPTTTSLLDKTPSASPAPTTALPPTPHSTRKPRERAGESEVRKGDRRMSVEPDPPAAEQQQEKPRPKRTTKPRSGGDSDRPGGSTGTGTISSGGTIMDKKCDQLFPPNKPEFAIRNAACHQMYGSG</sequence>
<dbReference type="Proteomes" id="UP001589532">
    <property type="component" value="Unassembled WGS sequence"/>
</dbReference>
<accession>A0ABV5S601</accession>
<evidence type="ECO:0000313" key="2">
    <source>
        <dbReference type="EMBL" id="MFB9627106.1"/>
    </source>
</evidence>
<evidence type="ECO:0000313" key="3">
    <source>
        <dbReference type="Proteomes" id="UP001589532"/>
    </source>
</evidence>
<dbReference type="RefSeq" id="WP_344988931.1">
    <property type="nucleotide sequence ID" value="NZ_BAAAXV010000004.1"/>
</dbReference>
<reference evidence="2 3" key="1">
    <citation type="submission" date="2024-09" db="EMBL/GenBank/DDBJ databases">
        <authorList>
            <person name="Sun Q."/>
            <person name="Mori K."/>
        </authorList>
    </citation>
    <scope>NUCLEOTIDE SEQUENCE [LARGE SCALE GENOMIC DNA]</scope>
    <source>
        <strain evidence="2 3">JCM 3143</strain>
    </source>
</reference>
<keyword evidence="3" id="KW-1185">Reference proteome</keyword>
<comment type="caution">
    <text evidence="2">The sequence shown here is derived from an EMBL/GenBank/DDBJ whole genome shotgun (WGS) entry which is preliminary data.</text>
</comment>
<dbReference type="EMBL" id="JBHMBW010000027">
    <property type="protein sequence ID" value="MFB9627106.1"/>
    <property type="molecule type" value="Genomic_DNA"/>
</dbReference>
<feature type="region of interest" description="Disordered" evidence="1">
    <location>
        <begin position="1"/>
        <end position="89"/>
    </location>
</feature>
<organism evidence="2 3">
    <name type="scientific">Nonomuraea helvata</name>
    <dbReference type="NCBI Taxonomy" id="37484"/>
    <lineage>
        <taxon>Bacteria</taxon>
        <taxon>Bacillati</taxon>
        <taxon>Actinomycetota</taxon>
        <taxon>Actinomycetes</taxon>
        <taxon>Streptosporangiales</taxon>
        <taxon>Streptosporangiaceae</taxon>
        <taxon>Nonomuraea</taxon>
    </lineage>
</organism>
<feature type="compositionally biased region" description="Low complexity" evidence="1">
    <location>
        <begin position="248"/>
        <end position="257"/>
    </location>
</feature>